<dbReference type="InterPro" id="IPR036163">
    <property type="entry name" value="HMA_dom_sf"/>
</dbReference>
<dbReference type="EMBL" id="CM029054">
    <property type="protein sequence ID" value="KAG2537870.1"/>
    <property type="molecule type" value="Genomic_DNA"/>
</dbReference>
<feature type="compositionally biased region" description="Low complexity" evidence="1">
    <location>
        <begin position="210"/>
        <end position="221"/>
    </location>
</feature>
<reference evidence="3" key="1">
    <citation type="submission" date="2020-05" db="EMBL/GenBank/DDBJ databases">
        <title>WGS assembly of Panicum virgatum.</title>
        <authorList>
            <person name="Lovell J.T."/>
            <person name="Jenkins J."/>
            <person name="Shu S."/>
            <person name="Juenger T.E."/>
            <person name="Schmutz J."/>
        </authorList>
    </citation>
    <scope>NUCLEOTIDE SEQUENCE</scope>
    <source>
        <strain evidence="3">AP13</strain>
    </source>
</reference>
<evidence type="ECO:0000259" key="2">
    <source>
        <dbReference type="PROSITE" id="PS50846"/>
    </source>
</evidence>
<dbReference type="InterPro" id="IPR044594">
    <property type="entry name" value="HIPP01/3/5/6"/>
</dbReference>
<dbReference type="CDD" id="cd00371">
    <property type="entry name" value="HMA"/>
    <property type="match status" value="1"/>
</dbReference>
<protein>
    <recommendedName>
        <fullName evidence="2">HMA domain-containing protein</fullName>
    </recommendedName>
</protein>
<feature type="domain" description="HMA" evidence="2">
    <location>
        <begin position="43"/>
        <end position="106"/>
    </location>
</feature>
<feature type="region of interest" description="Disordered" evidence="1">
    <location>
        <begin position="110"/>
        <end position="237"/>
    </location>
</feature>
<dbReference type="SUPFAM" id="SSF55008">
    <property type="entry name" value="HMA, heavy metal-associated domain"/>
    <property type="match status" value="1"/>
</dbReference>
<dbReference type="PROSITE" id="PS50846">
    <property type="entry name" value="HMA_2"/>
    <property type="match status" value="1"/>
</dbReference>
<dbReference type="GO" id="GO:0046872">
    <property type="term" value="F:metal ion binding"/>
    <property type="evidence" value="ECO:0007669"/>
    <property type="project" value="InterPro"/>
</dbReference>
<evidence type="ECO:0000256" key="1">
    <source>
        <dbReference type="SAM" id="MobiDB-lite"/>
    </source>
</evidence>
<dbReference type="Gene3D" id="3.30.70.100">
    <property type="match status" value="1"/>
</dbReference>
<gene>
    <name evidence="3" type="ORF">PVAP13_9NG325400</name>
</gene>
<dbReference type="PANTHER" id="PTHR46413:SF1">
    <property type="entry name" value="HEAVY METAL-ASSOCIATED ISOPRENYLATED PLANT PROTEIN 6"/>
    <property type="match status" value="1"/>
</dbReference>
<comment type="caution">
    <text evidence="3">The sequence shown here is derived from an EMBL/GenBank/DDBJ whole genome shotgun (WGS) entry which is preliminary data.</text>
</comment>
<accession>A0A8T0MKR5</accession>
<keyword evidence="4" id="KW-1185">Reference proteome</keyword>
<dbReference type="InterPro" id="IPR006121">
    <property type="entry name" value="HMA_dom"/>
</dbReference>
<evidence type="ECO:0000313" key="3">
    <source>
        <dbReference type="EMBL" id="KAG2537870.1"/>
    </source>
</evidence>
<evidence type="ECO:0000313" key="4">
    <source>
        <dbReference type="Proteomes" id="UP000823388"/>
    </source>
</evidence>
<dbReference type="PANTHER" id="PTHR46413">
    <property type="entry name" value="HEAVY METAL-ASSOCIATED ISOPRENYLATED PLANT PROTEIN 6"/>
    <property type="match status" value="1"/>
</dbReference>
<name>A0A8T0MKR5_PANVG</name>
<dbReference type="AlphaFoldDB" id="A0A8T0MKR5"/>
<dbReference type="Proteomes" id="UP000823388">
    <property type="component" value="Chromosome 9N"/>
</dbReference>
<proteinExistence type="predicted"/>
<organism evidence="3 4">
    <name type="scientific">Panicum virgatum</name>
    <name type="common">Blackwell switchgrass</name>
    <dbReference type="NCBI Taxonomy" id="38727"/>
    <lineage>
        <taxon>Eukaryota</taxon>
        <taxon>Viridiplantae</taxon>
        <taxon>Streptophyta</taxon>
        <taxon>Embryophyta</taxon>
        <taxon>Tracheophyta</taxon>
        <taxon>Spermatophyta</taxon>
        <taxon>Magnoliopsida</taxon>
        <taxon>Liliopsida</taxon>
        <taxon>Poales</taxon>
        <taxon>Poaceae</taxon>
        <taxon>PACMAD clade</taxon>
        <taxon>Panicoideae</taxon>
        <taxon>Panicodae</taxon>
        <taxon>Paniceae</taxon>
        <taxon>Panicinae</taxon>
        <taxon>Panicum</taxon>
        <taxon>Panicum sect. Hiantes</taxon>
    </lineage>
</organism>
<dbReference type="Pfam" id="PF00403">
    <property type="entry name" value="HMA"/>
    <property type="match status" value="1"/>
</dbReference>
<sequence length="237" mass="25503">MRRNKDMIIIPFRSCRKSTTAAVLGAATDEHHAALVAGSDEEYAGASPAPHLHCASCAAKIESVVMDIPGVDKVATDVEASRVSVTGTADAAAVATSVQVRTRRPVTVVREGRSGAQERSAAAAATPRERQLVRARGRSTAAQVRPVPERTAAQQQQQAAEEISGRQAQEQDRRAGLLRQMHQQGRPARVATPRGEGDEAHAAGSCNDEVQAQQQQQQQRVRQPEDMMNRQQHLGQA</sequence>